<protein>
    <submittedName>
        <fullName evidence="2">Uncharacterized protein</fullName>
    </submittedName>
</protein>
<evidence type="ECO:0000313" key="3">
    <source>
        <dbReference type="Proteomes" id="UP001501414"/>
    </source>
</evidence>
<feature type="compositionally biased region" description="Gly residues" evidence="1">
    <location>
        <begin position="7"/>
        <end position="21"/>
    </location>
</feature>
<feature type="region of interest" description="Disordered" evidence="1">
    <location>
        <begin position="1"/>
        <end position="22"/>
    </location>
</feature>
<feature type="region of interest" description="Disordered" evidence="1">
    <location>
        <begin position="54"/>
        <end position="80"/>
    </location>
</feature>
<proteinExistence type="predicted"/>
<organism evidence="2 3">
    <name type="scientific">Pseudonocardia kongjuensis</name>
    <dbReference type="NCBI Taxonomy" id="102227"/>
    <lineage>
        <taxon>Bacteria</taxon>
        <taxon>Bacillati</taxon>
        <taxon>Actinomycetota</taxon>
        <taxon>Actinomycetes</taxon>
        <taxon>Pseudonocardiales</taxon>
        <taxon>Pseudonocardiaceae</taxon>
        <taxon>Pseudonocardia</taxon>
    </lineage>
</organism>
<evidence type="ECO:0000313" key="2">
    <source>
        <dbReference type="EMBL" id="GAA1398834.1"/>
    </source>
</evidence>
<gene>
    <name evidence="2" type="ORF">GCM10009613_53540</name>
</gene>
<comment type="caution">
    <text evidence="2">The sequence shown here is derived from an EMBL/GenBank/DDBJ whole genome shotgun (WGS) entry which is preliminary data.</text>
</comment>
<accession>A0ABN1Y5Y4</accession>
<dbReference type="EMBL" id="BAAAJK010000042">
    <property type="protein sequence ID" value="GAA1398834.1"/>
    <property type="molecule type" value="Genomic_DNA"/>
</dbReference>
<reference evidence="2 3" key="1">
    <citation type="journal article" date="2019" name="Int. J. Syst. Evol. Microbiol.">
        <title>The Global Catalogue of Microorganisms (GCM) 10K type strain sequencing project: providing services to taxonomists for standard genome sequencing and annotation.</title>
        <authorList>
            <consortium name="The Broad Institute Genomics Platform"/>
            <consortium name="The Broad Institute Genome Sequencing Center for Infectious Disease"/>
            <person name="Wu L."/>
            <person name="Ma J."/>
        </authorList>
    </citation>
    <scope>NUCLEOTIDE SEQUENCE [LARGE SCALE GENOMIC DNA]</scope>
    <source>
        <strain evidence="2 3">JCM 11896</strain>
    </source>
</reference>
<keyword evidence="3" id="KW-1185">Reference proteome</keyword>
<feature type="compositionally biased region" description="Low complexity" evidence="1">
    <location>
        <begin position="63"/>
        <end position="73"/>
    </location>
</feature>
<name>A0ABN1Y5Y4_9PSEU</name>
<dbReference type="Proteomes" id="UP001501414">
    <property type="component" value="Unassembled WGS sequence"/>
</dbReference>
<evidence type="ECO:0000256" key="1">
    <source>
        <dbReference type="SAM" id="MobiDB-lite"/>
    </source>
</evidence>
<sequence length="109" mass="10816">MVAPAGGAIGAAPGGGGGAAGGACWAGISAGTGWSGLTWSATARLAVCIRREAGRGARRPPGRARAPEWAGPPRWDEPFRPFGAAASSLTRQLFRTSRGSAKGDTAGGR</sequence>